<dbReference type="EMBL" id="JAMYWD010000011">
    <property type="protein sequence ID" value="KAJ4955316.1"/>
    <property type="molecule type" value="Genomic_DNA"/>
</dbReference>
<evidence type="ECO:0000313" key="1">
    <source>
        <dbReference type="EMBL" id="KAJ4955316.1"/>
    </source>
</evidence>
<proteinExistence type="predicted"/>
<gene>
    <name evidence="1" type="ORF">NE237_012099</name>
</gene>
<dbReference type="PANTHER" id="PTHR31645:SF76">
    <property type="entry name" value="METAL-NICOTIANAMINE TRANSPORTER YSL8-RELATED"/>
    <property type="match status" value="1"/>
</dbReference>
<dbReference type="InterPro" id="IPR045035">
    <property type="entry name" value="YSL-like"/>
</dbReference>
<accession>A0A9Q0GYH5</accession>
<keyword evidence="2" id="KW-1185">Reference proteome</keyword>
<comment type="caution">
    <text evidence="1">The sequence shown here is derived from an EMBL/GenBank/DDBJ whole genome shotgun (WGS) entry which is preliminary data.</text>
</comment>
<dbReference type="Proteomes" id="UP001141806">
    <property type="component" value="Unassembled WGS sequence"/>
</dbReference>
<reference evidence="1" key="1">
    <citation type="journal article" date="2023" name="Plant J.">
        <title>The genome of the king protea, Protea cynaroides.</title>
        <authorList>
            <person name="Chang J."/>
            <person name="Duong T.A."/>
            <person name="Schoeman C."/>
            <person name="Ma X."/>
            <person name="Roodt D."/>
            <person name="Barker N."/>
            <person name="Li Z."/>
            <person name="Van de Peer Y."/>
            <person name="Mizrachi E."/>
        </authorList>
    </citation>
    <scope>NUCLEOTIDE SEQUENCE</scope>
    <source>
        <tissue evidence="1">Young leaves</tissue>
    </source>
</reference>
<organism evidence="1 2">
    <name type="scientific">Protea cynaroides</name>
    <dbReference type="NCBI Taxonomy" id="273540"/>
    <lineage>
        <taxon>Eukaryota</taxon>
        <taxon>Viridiplantae</taxon>
        <taxon>Streptophyta</taxon>
        <taxon>Embryophyta</taxon>
        <taxon>Tracheophyta</taxon>
        <taxon>Spermatophyta</taxon>
        <taxon>Magnoliopsida</taxon>
        <taxon>Proteales</taxon>
        <taxon>Proteaceae</taxon>
        <taxon>Protea</taxon>
    </lineage>
</organism>
<name>A0A9Q0GYH5_9MAGN</name>
<protein>
    <submittedName>
        <fullName evidence="1">Uncharacterized protein</fullName>
    </submittedName>
</protein>
<sequence length="227" mass="25008">MELAIFSIGAWVGGSHGGVLAGLAACGVMMNIVSTASDLSQDFKTPDLGFTTVYKLNRAKADAFGPVVASSLIRGDGIWTLPSFVLALAKEKLEQKLDEQPPDLRNDKFVQDDVFLQVMGPKRNGRVRGAGRAIAPSDVGLVRTNEQSLGFGISVPIGHSSNDELGELKKLDSFGRWKNKEIGNRPTGVHYAHRLILFLRYLLEMNPQRWPTTKEALQLPWRSFPYK</sequence>
<dbReference type="GO" id="GO:0035673">
    <property type="term" value="F:oligopeptide transmembrane transporter activity"/>
    <property type="evidence" value="ECO:0007669"/>
    <property type="project" value="InterPro"/>
</dbReference>
<dbReference type="AlphaFoldDB" id="A0A9Q0GYH5"/>
<evidence type="ECO:0000313" key="2">
    <source>
        <dbReference type="Proteomes" id="UP001141806"/>
    </source>
</evidence>
<dbReference type="GO" id="GO:0016020">
    <property type="term" value="C:membrane"/>
    <property type="evidence" value="ECO:0007669"/>
    <property type="project" value="TreeGrafter"/>
</dbReference>
<dbReference type="PANTHER" id="PTHR31645">
    <property type="entry name" value="OLIGOPEPTIDE TRANSPORTER YGL114W-RELATED"/>
    <property type="match status" value="1"/>
</dbReference>
<dbReference type="OrthoDB" id="1302097at2759"/>